<evidence type="ECO:0000256" key="3">
    <source>
        <dbReference type="ARBA" id="ARBA00012640"/>
    </source>
</evidence>
<dbReference type="GO" id="GO:0005737">
    <property type="term" value="C:cytoplasm"/>
    <property type="evidence" value="ECO:0007669"/>
    <property type="project" value="TreeGrafter"/>
</dbReference>
<evidence type="ECO:0000256" key="8">
    <source>
        <dbReference type="ARBA" id="ARBA00023299"/>
    </source>
</evidence>
<evidence type="ECO:0000256" key="1">
    <source>
        <dbReference type="ARBA" id="ARBA00001946"/>
    </source>
</evidence>
<dbReference type="InterPro" id="IPR023214">
    <property type="entry name" value="HAD_sf"/>
</dbReference>
<feature type="chain" id="PRO_5019481688" description="phosphoserine phosphatase" evidence="11">
    <location>
        <begin position="21"/>
        <end position="376"/>
    </location>
</feature>
<comment type="pathway">
    <text evidence="2">Amino-acid biosynthesis; L-serine biosynthesis; L-serine from 3-phospho-D-glycerate: step 3/3.</text>
</comment>
<gene>
    <name evidence="12" type="ORF">DES31_0856</name>
</gene>
<evidence type="ECO:0000313" key="13">
    <source>
        <dbReference type="Proteomes" id="UP000280099"/>
    </source>
</evidence>
<organism evidence="12 13">
    <name type="scientific">Otariodibacter oris</name>
    <dbReference type="NCBI Taxonomy" id="1032623"/>
    <lineage>
        <taxon>Bacteria</taxon>
        <taxon>Pseudomonadati</taxon>
        <taxon>Pseudomonadota</taxon>
        <taxon>Gammaproteobacteria</taxon>
        <taxon>Pasteurellales</taxon>
        <taxon>Pasteurellaceae</taxon>
        <taxon>Otariodibacter</taxon>
    </lineage>
</organism>
<dbReference type="PANTHER" id="PTHR43344">
    <property type="entry name" value="PHOSPHOSERINE PHOSPHATASE"/>
    <property type="match status" value="1"/>
</dbReference>
<dbReference type="Gene3D" id="3.40.50.1000">
    <property type="entry name" value="HAD superfamily/HAD-like"/>
    <property type="match status" value="1"/>
</dbReference>
<evidence type="ECO:0000256" key="2">
    <source>
        <dbReference type="ARBA" id="ARBA00005135"/>
    </source>
</evidence>
<dbReference type="Gene3D" id="1.20.1440.310">
    <property type="match status" value="1"/>
</dbReference>
<proteinExistence type="predicted"/>
<keyword evidence="8" id="KW-0718">Serine biosynthesis</keyword>
<name>A0A420XHA4_9PAST</name>
<evidence type="ECO:0000256" key="9">
    <source>
        <dbReference type="ARBA" id="ARBA00048138"/>
    </source>
</evidence>
<accession>A0A420XHA4</accession>
<dbReference type="OrthoDB" id="1633110at2"/>
<evidence type="ECO:0000256" key="6">
    <source>
        <dbReference type="ARBA" id="ARBA00022801"/>
    </source>
</evidence>
<evidence type="ECO:0000256" key="4">
    <source>
        <dbReference type="ARBA" id="ARBA00022605"/>
    </source>
</evidence>
<evidence type="ECO:0000256" key="11">
    <source>
        <dbReference type="SAM" id="SignalP"/>
    </source>
</evidence>
<dbReference type="GO" id="GO:0000287">
    <property type="term" value="F:magnesium ion binding"/>
    <property type="evidence" value="ECO:0007669"/>
    <property type="project" value="TreeGrafter"/>
</dbReference>
<dbReference type="Proteomes" id="UP000280099">
    <property type="component" value="Unassembled WGS sequence"/>
</dbReference>
<dbReference type="GO" id="GO:0006564">
    <property type="term" value="P:L-serine biosynthetic process"/>
    <property type="evidence" value="ECO:0007669"/>
    <property type="project" value="UniProtKB-KW"/>
</dbReference>
<keyword evidence="6" id="KW-0378">Hydrolase</keyword>
<dbReference type="InterPro" id="IPR050582">
    <property type="entry name" value="HAD-like_SerB"/>
</dbReference>
<dbReference type="EC" id="3.1.3.3" evidence="3"/>
<dbReference type="SUPFAM" id="SSF56784">
    <property type="entry name" value="HAD-like"/>
    <property type="match status" value="1"/>
</dbReference>
<comment type="catalytic activity">
    <reaction evidence="9">
        <text>O-phospho-L-serine + H2O = L-serine + phosphate</text>
        <dbReference type="Rhea" id="RHEA:21208"/>
        <dbReference type="ChEBI" id="CHEBI:15377"/>
        <dbReference type="ChEBI" id="CHEBI:33384"/>
        <dbReference type="ChEBI" id="CHEBI:43474"/>
        <dbReference type="ChEBI" id="CHEBI:57524"/>
        <dbReference type="EC" id="3.1.3.3"/>
    </reaction>
</comment>
<reference evidence="12 13" key="1">
    <citation type="submission" date="2018-10" db="EMBL/GenBank/DDBJ databases">
        <title>Genomic Encyclopedia of Type Strains, Phase IV (KMG-IV): sequencing the most valuable type-strain genomes for metagenomic binning, comparative biology and taxonomic classification.</title>
        <authorList>
            <person name="Goeker M."/>
        </authorList>
    </citation>
    <scope>NUCLEOTIDE SEQUENCE [LARGE SCALE GENOMIC DNA]</scope>
    <source>
        <strain evidence="12 13">DSM 23800</strain>
    </source>
</reference>
<evidence type="ECO:0000256" key="7">
    <source>
        <dbReference type="ARBA" id="ARBA00022842"/>
    </source>
</evidence>
<dbReference type="GO" id="GO:0036424">
    <property type="term" value="F:L-phosphoserine phosphatase activity"/>
    <property type="evidence" value="ECO:0007669"/>
    <property type="project" value="TreeGrafter"/>
</dbReference>
<comment type="cofactor">
    <cofactor evidence="1">
        <name>Mg(2+)</name>
        <dbReference type="ChEBI" id="CHEBI:18420"/>
    </cofactor>
</comment>
<keyword evidence="13" id="KW-1185">Reference proteome</keyword>
<comment type="caution">
    <text evidence="12">The sequence shown here is derived from an EMBL/GenBank/DDBJ whole genome shotgun (WGS) entry which is preliminary data.</text>
</comment>
<dbReference type="AlphaFoldDB" id="A0A420XHA4"/>
<dbReference type="RefSeq" id="WP_121122380.1">
    <property type="nucleotide sequence ID" value="NZ_CP016604.1"/>
</dbReference>
<protein>
    <recommendedName>
        <fullName evidence="3">phosphoserine phosphatase</fullName>
        <ecNumber evidence="3">3.1.3.3</ecNumber>
    </recommendedName>
</protein>
<comment type="catalytic activity">
    <reaction evidence="10">
        <text>O-phospho-D-serine + H2O = D-serine + phosphate</text>
        <dbReference type="Rhea" id="RHEA:24873"/>
        <dbReference type="ChEBI" id="CHEBI:15377"/>
        <dbReference type="ChEBI" id="CHEBI:35247"/>
        <dbReference type="ChEBI" id="CHEBI:43474"/>
        <dbReference type="ChEBI" id="CHEBI:58680"/>
        <dbReference type="EC" id="3.1.3.3"/>
    </reaction>
</comment>
<feature type="signal peptide" evidence="11">
    <location>
        <begin position="1"/>
        <end position="20"/>
    </location>
</feature>
<keyword evidence="7" id="KW-0460">Magnesium</keyword>
<keyword evidence="5" id="KW-0479">Metal-binding</keyword>
<keyword evidence="11" id="KW-0732">Signal</keyword>
<dbReference type="InterPro" id="IPR036412">
    <property type="entry name" value="HAD-like_sf"/>
</dbReference>
<evidence type="ECO:0000313" key="12">
    <source>
        <dbReference type="EMBL" id="RKR72691.1"/>
    </source>
</evidence>
<evidence type="ECO:0000256" key="5">
    <source>
        <dbReference type="ARBA" id="ARBA00022723"/>
    </source>
</evidence>
<keyword evidence="4" id="KW-0028">Amino-acid biosynthesis</keyword>
<evidence type="ECO:0000256" key="10">
    <source>
        <dbReference type="ARBA" id="ARBA00048523"/>
    </source>
</evidence>
<dbReference type="EMBL" id="RBJC01000005">
    <property type="protein sequence ID" value="RKR72691.1"/>
    <property type="molecule type" value="Genomic_DNA"/>
</dbReference>
<sequence length="376" mass="43443">MKKLLPLFACLMLINTPTNAETNSSKSSEIMNNNDQMLNQNEQVKLNHWPKDKAEQLEKFIKDNAFQNKFATFDMDNTSYQYDLTESLLPYLEQHGVLTRDNLDPALKLIPFKDTDNYKESLYSYYVRLCEIDDLVCYPWIAQAFSGLELSELKKHVDTMIAEQKPIAVNYYDGDKIVDYTVNPPKIFPGMVELYNKLQQNGIEVYVITAANEELVRMVASDPKYGYNVKPENIYGVNVLLKNKFNDELATSHIQIKNGQYSNSENLKNMKFTSYLVNPMTWYEGKYATIVGWINQWEKPILVAGDTPISDGYMLLNGADVKNGGLRVWVDRRQKYTDQMQKWSKEASAKQTELKQEATADKNWLIVKPEELHSEK</sequence>
<dbReference type="PANTHER" id="PTHR43344:SF2">
    <property type="entry name" value="PHOSPHOSERINE PHOSPHATASE"/>
    <property type="match status" value="1"/>
</dbReference>